<dbReference type="RefSeq" id="WP_262952393.1">
    <property type="nucleotide sequence ID" value="NZ_JAOSLA010000038.1"/>
</dbReference>
<dbReference type="EMBL" id="JAOSLA010000038">
    <property type="protein sequence ID" value="MCU7240310.1"/>
    <property type="molecule type" value="Genomic_DNA"/>
</dbReference>
<dbReference type="SUPFAM" id="SSF160631">
    <property type="entry name" value="SMI1/KNR4-like"/>
    <property type="match status" value="1"/>
</dbReference>
<gene>
    <name evidence="1" type="ORF">OC929_19850</name>
</gene>
<name>A0ABT2VG67_9PSED</name>
<dbReference type="InterPro" id="IPR037883">
    <property type="entry name" value="Knr4/Smi1-like_sf"/>
</dbReference>
<evidence type="ECO:0000313" key="1">
    <source>
        <dbReference type="EMBL" id="MCU7240310.1"/>
    </source>
</evidence>
<organism evidence="1 2">
    <name type="scientific">Pseudomonas peradeniyensis</name>
    <dbReference type="NCBI Taxonomy" id="2745488"/>
    <lineage>
        <taxon>Bacteria</taxon>
        <taxon>Pseudomonadati</taxon>
        <taxon>Pseudomonadota</taxon>
        <taxon>Gammaproteobacteria</taxon>
        <taxon>Pseudomonadales</taxon>
        <taxon>Pseudomonadaceae</taxon>
        <taxon>Pseudomonas</taxon>
    </lineage>
</organism>
<comment type="caution">
    <text evidence="1">The sequence shown here is derived from an EMBL/GenBank/DDBJ whole genome shotgun (WGS) entry which is preliminary data.</text>
</comment>
<reference evidence="1" key="1">
    <citation type="journal article" date="2022" name="Microbiol. Spectr.">
        <title>An Nuclear Magnetic Resonance Fingerprint Matching Approach for the Identification and Structural Re-Evaluation of Pseudomonas Lipopeptides.</title>
        <authorList>
            <person name="De Roo V."/>
            <person name="Verleysen Y."/>
            <person name="Kovacs B."/>
            <person name="De Vleeschouwer M."/>
            <person name="Muangkaew P."/>
            <person name="Girard L."/>
            <person name="Hofte M."/>
            <person name="De Mot R."/>
            <person name="Madder A."/>
            <person name="Geudens N."/>
            <person name="Martins J.C."/>
        </authorList>
    </citation>
    <scope>NUCLEOTIDE SEQUENCE</scope>
    <source>
        <strain evidence="1">COR51</strain>
    </source>
</reference>
<reference evidence="1" key="2">
    <citation type="submission" date="2022-09" db="EMBL/GenBank/DDBJ databases">
        <authorList>
            <person name="Cesa-Luna C."/>
            <person name="Girard L."/>
            <person name="Lood C."/>
            <person name="Hofte M."/>
            <person name="De Mot R."/>
        </authorList>
    </citation>
    <scope>NUCLEOTIDE SEQUENCE</scope>
    <source>
        <strain evidence="1">COR51</strain>
    </source>
</reference>
<accession>A0ABT2VG67</accession>
<evidence type="ECO:0000313" key="2">
    <source>
        <dbReference type="Proteomes" id="UP001139994"/>
    </source>
</evidence>
<protein>
    <submittedName>
        <fullName evidence="1">SMI1/KNR4 family protein</fullName>
    </submittedName>
</protein>
<reference evidence="1" key="3">
    <citation type="journal article" date="2023" name="mSystems">
        <title>Charting the Lipopeptidome of Nonpathogenic Pseudomonas.</title>
        <authorList>
            <person name="Cesa-Luna C."/>
            <person name="Geudens N."/>
            <person name="Girard L."/>
            <person name="De Roo V."/>
            <person name="Maklad H.R."/>
            <person name="Martins J.C."/>
            <person name="Hofte M."/>
            <person name="De Mot R."/>
        </authorList>
    </citation>
    <scope>NUCLEOTIDE SEQUENCE</scope>
    <source>
        <strain evidence="1">COR51</strain>
    </source>
</reference>
<keyword evidence="2" id="KW-1185">Reference proteome</keyword>
<sequence>MLADLMKLLPPPASPAYSNPDWARVENDHGIRLPADYKAYIERFGAGCIDDFLWVIDPFSSSSDLNIYKGDYFRKSYAVMKAEFPGDYPRPAYPAQGAFWPWGFTENGETLVWIVNDEPDSWSVALHSVDQGEEDLIACGCVEFLCKLLRSEIHSRILPEDFPSGGGSPYRFVPFK</sequence>
<proteinExistence type="predicted"/>
<dbReference type="Proteomes" id="UP001139994">
    <property type="component" value="Unassembled WGS sequence"/>
</dbReference>
<dbReference type="Gene3D" id="3.40.1580.10">
    <property type="entry name" value="SMI1/KNR4-like"/>
    <property type="match status" value="1"/>
</dbReference>